<keyword evidence="12" id="KW-0902">Two-component regulatory system</keyword>
<keyword evidence="10" id="KW-0067">ATP-binding</keyword>
<evidence type="ECO:0000313" key="17">
    <source>
        <dbReference type="Proteomes" id="UP000186524"/>
    </source>
</evidence>
<evidence type="ECO:0000256" key="9">
    <source>
        <dbReference type="ARBA" id="ARBA00022777"/>
    </source>
</evidence>
<dbReference type="AlphaFoldDB" id="A0A1Q5P3M5"/>
<feature type="transmembrane region" description="Helical" evidence="14">
    <location>
        <begin position="168"/>
        <end position="186"/>
    </location>
</feature>
<reference evidence="16 17" key="1">
    <citation type="submission" date="2016-12" db="EMBL/GenBank/DDBJ databases">
        <title>Domibacillus sp. SAOS 44 whole genome sequencing.</title>
        <authorList>
            <person name="Verma A."/>
            <person name="Krishnamurthi S."/>
        </authorList>
    </citation>
    <scope>NUCLEOTIDE SEQUENCE [LARGE SCALE GENOMIC DNA]</scope>
    <source>
        <strain evidence="16 17">SAOS 44</strain>
    </source>
</reference>
<evidence type="ECO:0000256" key="1">
    <source>
        <dbReference type="ARBA" id="ARBA00000085"/>
    </source>
</evidence>
<evidence type="ECO:0000256" key="3">
    <source>
        <dbReference type="ARBA" id="ARBA00012438"/>
    </source>
</evidence>
<dbReference type="GO" id="GO:0005886">
    <property type="term" value="C:plasma membrane"/>
    <property type="evidence" value="ECO:0007669"/>
    <property type="project" value="UniProtKB-SubCell"/>
</dbReference>
<dbReference type="PANTHER" id="PTHR43065">
    <property type="entry name" value="SENSOR HISTIDINE KINASE"/>
    <property type="match status" value="1"/>
</dbReference>
<dbReference type="InterPro" id="IPR003594">
    <property type="entry name" value="HATPase_dom"/>
</dbReference>
<dbReference type="GO" id="GO:0005524">
    <property type="term" value="F:ATP binding"/>
    <property type="evidence" value="ECO:0007669"/>
    <property type="project" value="UniProtKB-KW"/>
</dbReference>
<evidence type="ECO:0000256" key="5">
    <source>
        <dbReference type="ARBA" id="ARBA00022553"/>
    </source>
</evidence>
<evidence type="ECO:0000259" key="15">
    <source>
        <dbReference type="PROSITE" id="PS50109"/>
    </source>
</evidence>
<dbReference type="GO" id="GO:0071555">
    <property type="term" value="P:cell wall organization"/>
    <property type="evidence" value="ECO:0007669"/>
    <property type="project" value="InterPro"/>
</dbReference>
<sequence>MNAIFDNTQTFLLNIFLVYICFTLYFKFIERKKNRLTNKTIITLASGISIIFCMSFPLTYFEERAIDFSSVPLIVGALYGGRRVAVILVLTTLTYRFYLDTHNFHIALFIYFLFLILLCFIIPFFKNAVNLRKKVYLAVLASLFGVLSIMAMMFLFLSEETVTEYIEFFIFTLFLQSIGSTFFVIFNEKARRDVTLENEIGKLEKLKTVSELAASISHEVRNPLTVTKGFLQLLKDPDLTDEKKIGYIDIAVDALDQAESTITDYLTFAKPSLENIKLLDLHKELIYIENFIDPYAAMNNVQIEVHLQEDIYIAGEDQKLHQCLINVVKNGIESMPQGGKLLIELRRVVDNAMITVTDTGIGMDEEQLERLGSPFFTTKDIGTGLGTMVAYSIIKTMRGEVVVKSEIGKGTSFSILLPIAENSLSPAEDNLLGKLSSPSL</sequence>
<dbReference type="InterPro" id="IPR036890">
    <property type="entry name" value="HATPase_C_sf"/>
</dbReference>
<comment type="caution">
    <text evidence="16">The sequence shown here is derived from an EMBL/GenBank/DDBJ whole genome shotgun (WGS) entry which is preliminary data.</text>
</comment>
<dbReference type="Proteomes" id="UP000186524">
    <property type="component" value="Unassembled WGS sequence"/>
</dbReference>
<proteinExistence type="predicted"/>
<feature type="transmembrane region" description="Helical" evidence="14">
    <location>
        <begin position="12"/>
        <end position="29"/>
    </location>
</feature>
<protein>
    <recommendedName>
        <fullName evidence="3">histidine kinase</fullName>
        <ecNumber evidence="3">2.7.13.3</ecNumber>
    </recommendedName>
</protein>
<keyword evidence="9 16" id="KW-0418">Kinase</keyword>
<dbReference type="InterPro" id="IPR005467">
    <property type="entry name" value="His_kinase_dom"/>
</dbReference>
<dbReference type="CDD" id="cd00082">
    <property type="entry name" value="HisKA"/>
    <property type="match status" value="1"/>
</dbReference>
<dbReference type="OrthoDB" id="9815750at2"/>
<dbReference type="PROSITE" id="PS50109">
    <property type="entry name" value="HIS_KIN"/>
    <property type="match status" value="1"/>
</dbReference>
<keyword evidence="13 14" id="KW-0472">Membrane</keyword>
<dbReference type="Gene3D" id="1.10.287.130">
    <property type="match status" value="1"/>
</dbReference>
<dbReference type="InterPro" id="IPR036097">
    <property type="entry name" value="HisK_dim/P_sf"/>
</dbReference>
<dbReference type="EC" id="2.7.13.3" evidence="3"/>
<dbReference type="InterPro" id="IPR011620">
    <property type="entry name" value="Sig_transdc_His_kinase_LytS_TM"/>
</dbReference>
<dbReference type="STRING" id="1714354.BLL40_08965"/>
<comment type="catalytic activity">
    <reaction evidence="1">
        <text>ATP + protein L-histidine = ADP + protein N-phospho-L-histidine.</text>
        <dbReference type="EC" id="2.7.13.3"/>
    </reaction>
</comment>
<evidence type="ECO:0000256" key="11">
    <source>
        <dbReference type="ARBA" id="ARBA00022989"/>
    </source>
</evidence>
<evidence type="ECO:0000256" key="2">
    <source>
        <dbReference type="ARBA" id="ARBA00004651"/>
    </source>
</evidence>
<evidence type="ECO:0000256" key="14">
    <source>
        <dbReference type="SAM" id="Phobius"/>
    </source>
</evidence>
<keyword evidence="4" id="KW-1003">Cell membrane</keyword>
<keyword evidence="17" id="KW-1185">Reference proteome</keyword>
<name>A0A1Q5P3M5_9BACI</name>
<feature type="transmembrane region" description="Helical" evidence="14">
    <location>
        <begin position="41"/>
        <end position="61"/>
    </location>
</feature>
<evidence type="ECO:0000256" key="13">
    <source>
        <dbReference type="ARBA" id="ARBA00023136"/>
    </source>
</evidence>
<dbReference type="Gene3D" id="3.30.565.10">
    <property type="entry name" value="Histidine kinase-like ATPase, C-terminal domain"/>
    <property type="match status" value="1"/>
</dbReference>
<dbReference type="Pfam" id="PF07694">
    <property type="entry name" value="5TM-5TMR_LYT"/>
    <property type="match status" value="1"/>
</dbReference>
<organism evidence="16 17">
    <name type="scientific">Domibacillus mangrovi</name>
    <dbReference type="NCBI Taxonomy" id="1714354"/>
    <lineage>
        <taxon>Bacteria</taxon>
        <taxon>Bacillati</taxon>
        <taxon>Bacillota</taxon>
        <taxon>Bacilli</taxon>
        <taxon>Bacillales</taxon>
        <taxon>Bacillaceae</taxon>
        <taxon>Domibacillus</taxon>
    </lineage>
</organism>
<dbReference type="PANTHER" id="PTHR43065:SF46">
    <property type="entry name" value="C4-DICARBOXYLATE TRANSPORT SENSOR PROTEIN DCTB"/>
    <property type="match status" value="1"/>
</dbReference>
<dbReference type="Pfam" id="PF02518">
    <property type="entry name" value="HATPase_c"/>
    <property type="match status" value="1"/>
</dbReference>
<dbReference type="EMBL" id="MRWQ01000006">
    <property type="protein sequence ID" value="OKL36845.1"/>
    <property type="molecule type" value="Genomic_DNA"/>
</dbReference>
<dbReference type="PRINTS" id="PR00344">
    <property type="entry name" value="BCTRLSENSOR"/>
</dbReference>
<feature type="transmembrane region" description="Helical" evidence="14">
    <location>
        <begin position="137"/>
        <end position="156"/>
    </location>
</feature>
<evidence type="ECO:0000256" key="6">
    <source>
        <dbReference type="ARBA" id="ARBA00022679"/>
    </source>
</evidence>
<keyword evidence="6" id="KW-0808">Transferase</keyword>
<dbReference type="SUPFAM" id="SSF47384">
    <property type="entry name" value="Homodimeric domain of signal transducing histidine kinase"/>
    <property type="match status" value="1"/>
</dbReference>
<evidence type="ECO:0000256" key="10">
    <source>
        <dbReference type="ARBA" id="ARBA00022840"/>
    </source>
</evidence>
<accession>A0A1Q5P3M5</accession>
<dbReference type="InterPro" id="IPR003661">
    <property type="entry name" value="HisK_dim/P_dom"/>
</dbReference>
<evidence type="ECO:0000256" key="12">
    <source>
        <dbReference type="ARBA" id="ARBA00023012"/>
    </source>
</evidence>
<comment type="subcellular location">
    <subcellularLocation>
        <location evidence="2">Cell membrane</location>
        <topology evidence="2">Multi-pass membrane protein</topology>
    </subcellularLocation>
</comment>
<feature type="domain" description="Histidine kinase" evidence="15">
    <location>
        <begin position="215"/>
        <end position="421"/>
    </location>
</feature>
<keyword evidence="8" id="KW-0547">Nucleotide-binding</keyword>
<evidence type="ECO:0000256" key="8">
    <source>
        <dbReference type="ARBA" id="ARBA00022741"/>
    </source>
</evidence>
<dbReference type="SMART" id="SM00388">
    <property type="entry name" value="HisKA"/>
    <property type="match status" value="1"/>
</dbReference>
<dbReference type="SUPFAM" id="SSF55874">
    <property type="entry name" value="ATPase domain of HSP90 chaperone/DNA topoisomerase II/histidine kinase"/>
    <property type="match status" value="1"/>
</dbReference>
<dbReference type="GO" id="GO:0000155">
    <property type="term" value="F:phosphorelay sensor kinase activity"/>
    <property type="evidence" value="ECO:0007669"/>
    <property type="project" value="InterPro"/>
</dbReference>
<evidence type="ECO:0000256" key="7">
    <source>
        <dbReference type="ARBA" id="ARBA00022692"/>
    </source>
</evidence>
<keyword evidence="7 14" id="KW-0812">Transmembrane</keyword>
<dbReference type="InterPro" id="IPR004358">
    <property type="entry name" value="Sig_transdc_His_kin-like_C"/>
</dbReference>
<keyword evidence="11 14" id="KW-1133">Transmembrane helix</keyword>
<dbReference type="SMART" id="SM00387">
    <property type="entry name" value="HATPase_c"/>
    <property type="match status" value="1"/>
</dbReference>
<evidence type="ECO:0000313" key="16">
    <source>
        <dbReference type="EMBL" id="OKL36845.1"/>
    </source>
</evidence>
<feature type="transmembrane region" description="Helical" evidence="14">
    <location>
        <begin position="73"/>
        <end position="98"/>
    </location>
</feature>
<keyword evidence="5" id="KW-0597">Phosphoprotein</keyword>
<dbReference type="RefSeq" id="WP_073711568.1">
    <property type="nucleotide sequence ID" value="NZ_MRWQ01000006.1"/>
</dbReference>
<feature type="transmembrane region" description="Helical" evidence="14">
    <location>
        <begin position="104"/>
        <end position="125"/>
    </location>
</feature>
<gene>
    <name evidence="16" type="ORF">BLL40_08965</name>
</gene>
<dbReference type="Pfam" id="PF00512">
    <property type="entry name" value="HisKA"/>
    <property type="match status" value="1"/>
</dbReference>
<evidence type="ECO:0000256" key="4">
    <source>
        <dbReference type="ARBA" id="ARBA00022475"/>
    </source>
</evidence>